<dbReference type="EMBL" id="SOEB01000020">
    <property type="protein sequence ID" value="TDX25406.1"/>
    <property type="molecule type" value="Genomic_DNA"/>
</dbReference>
<name>A0A4R8FH95_9RHOB</name>
<organism evidence="2 3">
    <name type="scientific">Rhodovulum visakhapatnamense</name>
    <dbReference type="NCBI Taxonomy" id="364297"/>
    <lineage>
        <taxon>Bacteria</taxon>
        <taxon>Pseudomonadati</taxon>
        <taxon>Pseudomonadota</taxon>
        <taxon>Alphaproteobacteria</taxon>
        <taxon>Rhodobacterales</taxon>
        <taxon>Paracoccaceae</taxon>
        <taxon>Rhodovulum</taxon>
    </lineage>
</organism>
<feature type="region of interest" description="Disordered" evidence="1">
    <location>
        <begin position="58"/>
        <end position="77"/>
    </location>
</feature>
<gene>
    <name evidence="2" type="ORF">EV657_12041</name>
</gene>
<sequence>MPDRKKTVCLPLAGRISAGPIVALGVALAGLSGPAAAEGFAQNKAVVGASVMRWLDPAPKPSQASKSERKATALALDRRQGQGSHICSASGFGQRPRCFAR</sequence>
<reference evidence="2 3" key="1">
    <citation type="submission" date="2019-03" db="EMBL/GenBank/DDBJ databases">
        <title>Genomic Encyclopedia of Type Strains, Phase IV (KMG-IV): sequencing the most valuable type-strain genomes for metagenomic binning, comparative biology and taxonomic classification.</title>
        <authorList>
            <person name="Goeker M."/>
        </authorList>
    </citation>
    <scope>NUCLEOTIDE SEQUENCE [LARGE SCALE GENOMIC DNA]</scope>
    <source>
        <strain evidence="2 3">JA181</strain>
    </source>
</reference>
<evidence type="ECO:0000313" key="3">
    <source>
        <dbReference type="Proteomes" id="UP000295484"/>
    </source>
</evidence>
<comment type="caution">
    <text evidence="2">The sequence shown here is derived from an EMBL/GenBank/DDBJ whole genome shotgun (WGS) entry which is preliminary data.</text>
</comment>
<dbReference type="RefSeq" id="WP_134078826.1">
    <property type="nucleotide sequence ID" value="NZ_SOEB01000020.1"/>
</dbReference>
<evidence type="ECO:0000256" key="1">
    <source>
        <dbReference type="SAM" id="MobiDB-lite"/>
    </source>
</evidence>
<feature type="compositionally biased region" description="Basic and acidic residues" evidence="1">
    <location>
        <begin position="66"/>
        <end position="77"/>
    </location>
</feature>
<proteinExistence type="predicted"/>
<dbReference type="AlphaFoldDB" id="A0A4R8FH95"/>
<protein>
    <submittedName>
        <fullName evidence="2">Uncharacterized protein</fullName>
    </submittedName>
</protein>
<dbReference type="Proteomes" id="UP000295484">
    <property type="component" value="Unassembled WGS sequence"/>
</dbReference>
<evidence type="ECO:0000313" key="2">
    <source>
        <dbReference type="EMBL" id="TDX25406.1"/>
    </source>
</evidence>
<accession>A0A4R8FH95</accession>